<comment type="subunit">
    <text evidence="11">Homodimer.</text>
</comment>
<comment type="pathway">
    <text evidence="2 11 12">Amino-acid biosynthesis; L-serine biosynthesis; L-serine from 3-phospho-D-glycerate: step 2/3.</text>
</comment>
<sequence>MKRAHNFNAGPAALPLEVLQRAQNEWLNIEDSGMSVMELSHRSSEFEKIHNHAIQSLKDLMEIPENYEVLLLQGGASLQFSMIPMNILNDGKRADYVLTGSWSEKALKEAKKVGETAVVASSKDEKYTFIPKVEDIKLNDDAAYLHITSNNTIYGTQWKEFPETGDIPLVADMSSDILSKKIDISKFGIIYAGAQKNLGPSGITVVIIRKDLITDNDKIPSMMNYSIHSKNKSLYNTPPTLAIYLLSLVLDWAKEQGGVEKIAEINEEKAKVIYDAIDGSDGFYKGHALPDSRSLMNVTFTLPSEEAEVQFLNEVKQAGFVGLNGHRSIGGCRASIYNAVPLSHCQDLADFMKNFQESYKAKEAQTL</sequence>
<reference evidence="14 15" key="1">
    <citation type="submission" date="2016-10" db="EMBL/GenBank/DDBJ databases">
        <title>The whole genome sequencing and assembly of Bacillus simplex DSM 1321 strain.</title>
        <authorList>
            <person name="Park M.-K."/>
            <person name="Lee Y.-J."/>
            <person name="Yi H."/>
            <person name="Bahn Y.-S."/>
            <person name="Kim J.F."/>
            <person name="Lee D.-W."/>
        </authorList>
    </citation>
    <scope>NUCLEOTIDE SEQUENCE [LARGE SCALE GENOMIC DNA]</scope>
    <source>
        <strain evidence="14 15">DSM 1321</strain>
    </source>
</reference>
<dbReference type="Gene3D" id="3.90.1150.10">
    <property type="entry name" value="Aspartate Aminotransferase, domain 1"/>
    <property type="match status" value="1"/>
</dbReference>
<dbReference type="FunFam" id="3.90.1150.10:FF:000006">
    <property type="entry name" value="Phosphoserine aminotransferase"/>
    <property type="match status" value="1"/>
</dbReference>
<evidence type="ECO:0000259" key="13">
    <source>
        <dbReference type="Pfam" id="PF00266"/>
    </source>
</evidence>
<dbReference type="InterPro" id="IPR000192">
    <property type="entry name" value="Aminotrans_V_dom"/>
</dbReference>
<evidence type="ECO:0000256" key="11">
    <source>
        <dbReference type="HAMAP-Rule" id="MF_00160"/>
    </source>
</evidence>
<feature type="domain" description="Aminotransferase class V" evidence="13">
    <location>
        <begin position="6"/>
        <end position="340"/>
    </location>
</feature>
<feature type="binding site" evidence="11">
    <location>
        <position position="102"/>
    </location>
    <ligand>
        <name>pyridoxal 5'-phosphate</name>
        <dbReference type="ChEBI" id="CHEBI:597326"/>
    </ligand>
</feature>
<organism evidence="14 15">
    <name type="scientific">Peribacillus simplex NBRC 15720 = DSM 1321</name>
    <dbReference type="NCBI Taxonomy" id="1349754"/>
    <lineage>
        <taxon>Bacteria</taxon>
        <taxon>Bacillati</taxon>
        <taxon>Bacillota</taxon>
        <taxon>Bacilli</taxon>
        <taxon>Bacillales</taxon>
        <taxon>Bacillaceae</taxon>
        <taxon>Peribacillus</taxon>
    </lineage>
</organism>
<feature type="binding site" evidence="11">
    <location>
        <begin position="76"/>
        <end position="77"/>
    </location>
    <ligand>
        <name>pyridoxal 5'-phosphate</name>
        <dbReference type="ChEBI" id="CHEBI:597326"/>
    </ligand>
</feature>
<keyword evidence="6 11" id="KW-0808">Transferase</keyword>
<dbReference type="NCBIfam" id="NF003764">
    <property type="entry name" value="PRK05355.1"/>
    <property type="match status" value="1"/>
</dbReference>
<dbReference type="Proteomes" id="UP000214618">
    <property type="component" value="Chromosome"/>
</dbReference>
<dbReference type="CDD" id="cd00611">
    <property type="entry name" value="PSAT_like"/>
    <property type="match status" value="1"/>
</dbReference>
<evidence type="ECO:0000256" key="3">
    <source>
        <dbReference type="ARBA" id="ARBA00006904"/>
    </source>
</evidence>
<comment type="catalytic activity">
    <reaction evidence="10 11 12">
        <text>O-phospho-L-serine + 2-oxoglutarate = 3-phosphooxypyruvate + L-glutamate</text>
        <dbReference type="Rhea" id="RHEA:14329"/>
        <dbReference type="ChEBI" id="CHEBI:16810"/>
        <dbReference type="ChEBI" id="CHEBI:18110"/>
        <dbReference type="ChEBI" id="CHEBI:29985"/>
        <dbReference type="ChEBI" id="CHEBI:57524"/>
        <dbReference type="EC" id="2.6.1.52"/>
    </reaction>
</comment>
<dbReference type="PANTHER" id="PTHR43247">
    <property type="entry name" value="PHOSPHOSERINE AMINOTRANSFERASE"/>
    <property type="match status" value="1"/>
</dbReference>
<dbReference type="InterPro" id="IPR015421">
    <property type="entry name" value="PyrdxlP-dep_Trfase_major"/>
</dbReference>
<keyword evidence="8 11" id="KW-0718">Serine biosynthesis</keyword>
<dbReference type="GO" id="GO:0006564">
    <property type="term" value="P:L-serine biosynthetic process"/>
    <property type="evidence" value="ECO:0007669"/>
    <property type="project" value="UniProtKB-UniRule"/>
</dbReference>
<comment type="cofactor">
    <cofactor evidence="11">
        <name>pyridoxal 5'-phosphate</name>
        <dbReference type="ChEBI" id="CHEBI:597326"/>
    </cofactor>
    <text evidence="11">Binds 1 pyridoxal phosphate per subunit.</text>
</comment>
<dbReference type="SUPFAM" id="SSF53383">
    <property type="entry name" value="PLP-dependent transferases"/>
    <property type="match status" value="1"/>
</dbReference>
<dbReference type="AlphaFoldDB" id="A0A223EEF6"/>
<dbReference type="PANTHER" id="PTHR43247:SF1">
    <property type="entry name" value="PHOSPHOSERINE AMINOTRANSFERASE"/>
    <property type="match status" value="1"/>
</dbReference>
<dbReference type="UniPathway" id="UPA00135">
    <property type="reaction ID" value="UER00197"/>
</dbReference>
<evidence type="ECO:0000256" key="8">
    <source>
        <dbReference type="ARBA" id="ARBA00023299"/>
    </source>
</evidence>
<evidence type="ECO:0000256" key="5">
    <source>
        <dbReference type="ARBA" id="ARBA00022605"/>
    </source>
</evidence>
<feature type="binding site" evidence="11">
    <location>
        <position position="195"/>
    </location>
    <ligand>
        <name>pyridoxal 5'-phosphate</name>
        <dbReference type="ChEBI" id="CHEBI:597326"/>
    </ligand>
</feature>
<keyword evidence="5 11" id="KW-0028">Amino-acid biosynthesis</keyword>
<evidence type="ECO:0000256" key="12">
    <source>
        <dbReference type="RuleBase" id="RU004505"/>
    </source>
</evidence>
<evidence type="ECO:0000313" key="14">
    <source>
        <dbReference type="EMBL" id="ASS93638.1"/>
    </source>
</evidence>
<evidence type="ECO:0000256" key="7">
    <source>
        <dbReference type="ARBA" id="ARBA00022898"/>
    </source>
</evidence>
<name>A0A223EEF6_9BACI</name>
<feature type="binding site" evidence="11">
    <location>
        <position position="42"/>
    </location>
    <ligand>
        <name>L-glutamate</name>
        <dbReference type="ChEBI" id="CHEBI:29985"/>
    </ligand>
</feature>
<comment type="catalytic activity">
    <reaction evidence="9 11">
        <text>4-(phosphooxy)-L-threonine + 2-oxoglutarate = (R)-3-hydroxy-2-oxo-4-phosphooxybutanoate + L-glutamate</text>
        <dbReference type="Rhea" id="RHEA:16573"/>
        <dbReference type="ChEBI" id="CHEBI:16810"/>
        <dbReference type="ChEBI" id="CHEBI:29985"/>
        <dbReference type="ChEBI" id="CHEBI:58452"/>
        <dbReference type="ChEBI" id="CHEBI:58538"/>
        <dbReference type="EC" id="2.6.1.52"/>
    </reaction>
</comment>
<dbReference type="EMBL" id="CP017704">
    <property type="protein sequence ID" value="ASS93638.1"/>
    <property type="molecule type" value="Genomic_DNA"/>
</dbReference>
<dbReference type="GeneID" id="56472365"/>
<dbReference type="HAMAP" id="MF_00160">
    <property type="entry name" value="SerC_aminotrans_5"/>
    <property type="match status" value="1"/>
</dbReference>
<comment type="function">
    <text evidence="1 11">Catalyzes the reversible conversion of 3-phosphohydroxypyruvate to phosphoserine and of 3-hydroxy-2-oxo-4-phosphonooxybutanoate to phosphohydroxythreonine.</text>
</comment>
<dbReference type="GO" id="GO:0005737">
    <property type="term" value="C:cytoplasm"/>
    <property type="evidence" value="ECO:0007669"/>
    <property type="project" value="UniProtKB-SubCell"/>
</dbReference>
<dbReference type="Gene3D" id="3.40.640.10">
    <property type="entry name" value="Type I PLP-dependent aspartate aminotransferase-like (Major domain)"/>
    <property type="match status" value="1"/>
</dbReference>
<dbReference type="InterPro" id="IPR015422">
    <property type="entry name" value="PyrdxlP-dep_Trfase_small"/>
</dbReference>
<dbReference type="InterPro" id="IPR015424">
    <property type="entry name" value="PyrdxlP-dep_Trfase"/>
</dbReference>
<keyword evidence="4 11" id="KW-0032">Aminotransferase</keyword>
<dbReference type="GO" id="GO:0030170">
    <property type="term" value="F:pyridoxal phosphate binding"/>
    <property type="evidence" value="ECO:0007669"/>
    <property type="project" value="UniProtKB-UniRule"/>
</dbReference>
<protein>
    <recommendedName>
        <fullName evidence="11">Phosphoserine aminotransferase</fullName>
        <ecNumber evidence="11">2.6.1.52</ecNumber>
    </recommendedName>
    <alternativeName>
        <fullName evidence="11">Phosphohydroxythreonine aminotransferase</fullName>
        <shortName evidence="11">PSAT</shortName>
    </alternativeName>
</protein>
<dbReference type="PROSITE" id="PS00595">
    <property type="entry name" value="AA_TRANSFER_CLASS_5"/>
    <property type="match status" value="1"/>
</dbReference>
<evidence type="ECO:0000313" key="15">
    <source>
        <dbReference type="Proteomes" id="UP000214618"/>
    </source>
</evidence>
<comment type="caution">
    <text evidence="11">Lacks conserved residue(s) required for the propagation of feature annotation.</text>
</comment>
<dbReference type="GO" id="GO:0004648">
    <property type="term" value="F:O-phospho-L-serine:2-oxoglutarate aminotransferase activity"/>
    <property type="evidence" value="ECO:0007669"/>
    <property type="project" value="UniProtKB-UniRule"/>
</dbReference>
<feature type="binding site" evidence="11">
    <location>
        <begin position="236"/>
        <end position="237"/>
    </location>
    <ligand>
        <name>pyridoxal 5'-phosphate</name>
        <dbReference type="ChEBI" id="CHEBI:597326"/>
    </ligand>
</feature>
<evidence type="ECO:0000256" key="2">
    <source>
        <dbReference type="ARBA" id="ARBA00005099"/>
    </source>
</evidence>
<dbReference type="InterPro" id="IPR020578">
    <property type="entry name" value="Aminotrans_V_PyrdxlP_BS"/>
</dbReference>
<feature type="binding site" evidence="11">
    <location>
        <position position="172"/>
    </location>
    <ligand>
        <name>pyridoxal 5'-phosphate</name>
        <dbReference type="ChEBI" id="CHEBI:597326"/>
    </ligand>
</feature>
<evidence type="ECO:0000256" key="10">
    <source>
        <dbReference type="ARBA" id="ARBA00049007"/>
    </source>
</evidence>
<dbReference type="FunFam" id="3.40.640.10:FF:000010">
    <property type="entry name" value="Phosphoserine aminotransferase"/>
    <property type="match status" value="1"/>
</dbReference>
<evidence type="ECO:0000256" key="1">
    <source>
        <dbReference type="ARBA" id="ARBA00003483"/>
    </source>
</evidence>
<gene>
    <name evidence="11" type="primary">serC</name>
    <name evidence="14" type="ORF">BS1321_06420</name>
</gene>
<evidence type="ECO:0000256" key="6">
    <source>
        <dbReference type="ARBA" id="ARBA00022679"/>
    </source>
</evidence>
<evidence type="ECO:0000256" key="9">
    <source>
        <dbReference type="ARBA" id="ARBA00047630"/>
    </source>
</evidence>
<accession>A0A223EEF6</accession>
<dbReference type="InterPro" id="IPR022278">
    <property type="entry name" value="Pser_aminoTfrase"/>
</dbReference>
<keyword evidence="7 11" id="KW-0663">Pyridoxal phosphate</keyword>
<feature type="binding site" evidence="11">
    <location>
        <position position="152"/>
    </location>
    <ligand>
        <name>pyridoxal 5'-phosphate</name>
        <dbReference type="ChEBI" id="CHEBI:597326"/>
    </ligand>
</feature>
<dbReference type="NCBIfam" id="TIGR01364">
    <property type="entry name" value="serC_1"/>
    <property type="match status" value="1"/>
</dbReference>
<dbReference type="OrthoDB" id="9809412at2"/>
<dbReference type="Pfam" id="PF00266">
    <property type="entry name" value="Aminotran_5"/>
    <property type="match status" value="1"/>
</dbReference>
<feature type="modified residue" description="N6-(pyridoxal phosphate)lysine" evidence="11">
    <location>
        <position position="196"/>
    </location>
</feature>
<keyword evidence="11" id="KW-0963">Cytoplasm</keyword>
<dbReference type="RefSeq" id="WP_063232255.1">
    <property type="nucleotide sequence ID" value="NZ_BCVO01000002.1"/>
</dbReference>
<dbReference type="EC" id="2.6.1.52" evidence="11"/>
<comment type="similarity">
    <text evidence="3 11">Belongs to the class-V pyridoxal-phosphate-dependent aminotransferase family. SerC subfamily.</text>
</comment>
<proteinExistence type="inferred from homology"/>
<evidence type="ECO:0000256" key="4">
    <source>
        <dbReference type="ARBA" id="ARBA00022576"/>
    </source>
</evidence>
<dbReference type="PIRSF" id="PIRSF000525">
    <property type="entry name" value="SerC"/>
    <property type="match status" value="1"/>
</dbReference>
<comment type="subcellular location">
    <subcellularLocation>
        <location evidence="11">Cytoplasm</location>
    </subcellularLocation>
</comment>